<sequence>ASFRSFARWFIPWLGVSELEKALVNISATMEIISNATADALTALQKEISSLEQVTLQNRLGLDLLFAKEGGLCTVIGEHCCTYVNQDKRIEKDLS</sequence>
<gene>
    <name evidence="2" type="primary">Ervv2_0</name>
    <name evidence="2" type="ORF">GRUAME_R15358</name>
</gene>
<organism evidence="2 3">
    <name type="scientific">Grus americana</name>
    <name type="common">Whooping crane</name>
    <dbReference type="NCBI Taxonomy" id="9117"/>
    <lineage>
        <taxon>Eukaryota</taxon>
        <taxon>Metazoa</taxon>
        <taxon>Chordata</taxon>
        <taxon>Craniata</taxon>
        <taxon>Vertebrata</taxon>
        <taxon>Euteleostomi</taxon>
        <taxon>Archelosauria</taxon>
        <taxon>Archosauria</taxon>
        <taxon>Dinosauria</taxon>
        <taxon>Saurischia</taxon>
        <taxon>Theropoda</taxon>
        <taxon>Coelurosauria</taxon>
        <taxon>Aves</taxon>
        <taxon>Neognathae</taxon>
        <taxon>Neoaves</taxon>
        <taxon>Gruiformes</taxon>
        <taxon>Gruidae</taxon>
        <taxon>Grus</taxon>
    </lineage>
</organism>
<dbReference type="PANTHER" id="PTHR10424:SF73">
    <property type="entry name" value="ENDOGENOUS RETROVIRUS GROUP FC1 ENV POLYPROTEIN-RELATED"/>
    <property type="match status" value="1"/>
</dbReference>
<dbReference type="SUPFAM" id="SSF58069">
    <property type="entry name" value="Virus ectodomain"/>
    <property type="match status" value="1"/>
</dbReference>
<name>A0A850T875_GRUAM</name>
<keyword evidence="3" id="KW-1185">Reference proteome</keyword>
<dbReference type="Pfam" id="PF00429">
    <property type="entry name" value="TLV_coat"/>
    <property type="match status" value="1"/>
</dbReference>
<comment type="caution">
    <text evidence="2">The sequence shown here is derived from an EMBL/GenBank/DDBJ whole genome shotgun (WGS) entry which is preliminary data.</text>
</comment>
<keyword evidence="1" id="KW-1015">Disulfide bond</keyword>
<dbReference type="InterPro" id="IPR018154">
    <property type="entry name" value="TLV/ENV_coat_polyprotein"/>
</dbReference>
<proteinExistence type="predicted"/>
<dbReference type="Gene3D" id="1.10.287.210">
    <property type="match status" value="1"/>
</dbReference>
<dbReference type="AlphaFoldDB" id="A0A850T875"/>
<feature type="non-terminal residue" evidence="2">
    <location>
        <position position="1"/>
    </location>
</feature>
<evidence type="ECO:0000313" key="3">
    <source>
        <dbReference type="Proteomes" id="UP000640762"/>
    </source>
</evidence>
<reference evidence="2" key="1">
    <citation type="submission" date="2019-10" db="EMBL/GenBank/DDBJ databases">
        <title>Bird 10,000 Genomes (B10K) Project - Family phase.</title>
        <authorList>
            <person name="Zhang G."/>
        </authorList>
    </citation>
    <scope>NUCLEOTIDE SEQUENCE</scope>
    <source>
        <strain evidence="2">B10K-DU-012-65</strain>
        <tissue evidence="2">Muscle</tissue>
    </source>
</reference>
<dbReference type="Proteomes" id="UP000640762">
    <property type="component" value="Unassembled WGS sequence"/>
</dbReference>
<feature type="non-terminal residue" evidence="2">
    <location>
        <position position="95"/>
    </location>
</feature>
<accession>A0A850T875</accession>
<evidence type="ECO:0000313" key="2">
    <source>
        <dbReference type="EMBL" id="NWH17491.1"/>
    </source>
</evidence>
<dbReference type="EMBL" id="WEIX01002683">
    <property type="protein sequence ID" value="NWH17491.1"/>
    <property type="molecule type" value="Genomic_DNA"/>
</dbReference>
<protein>
    <submittedName>
        <fullName evidence="2">ERVV2 protein</fullName>
    </submittedName>
</protein>
<evidence type="ECO:0000256" key="1">
    <source>
        <dbReference type="ARBA" id="ARBA00023157"/>
    </source>
</evidence>
<dbReference type="PANTHER" id="PTHR10424">
    <property type="entry name" value="VIRAL ENVELOPE PROTEIN"/>
    <property type="match status" value="1"/>
</dbReference>